<feature type="transmembrane region" description="Helical" evidence="8">
    <location>
        <begin position="331"/>
        <end position="351"/>
    </location>
</feature>
<dbReference type="GO" id="GO:0022857">
    <property type="term" value="F:transmembrane transporter activity"/>
    <property type="evidence" value="ECO:0007669"/>
    <property type="project" value="InterPro"/>
</dbReference>
<dbReference type="SUPFAM" id="SSF103473">
    <property type="entry name" value="MFS general substrate transporter"/>
    <property type="match status" value="1"/>
</dbReference>
<dbReference type="Gene3D" id="1.20.1250.20">
    <property type="entry name" value="MFS general substrate transporter like domains"/>
    <property type="match status" value="1"/>
</dbReference>
<comment type="subcellular location">
    <subcellularLocation>
        <location evidence="1">Cell membrane</location>
        <topology evidence="1">Multi-pass membrane protein</topology>
    </subcellularLocation>
</comment>
<evidence type="ECO:0000256" key="3">
    <source>
        <dbReference type="ARBA" id="ARBA00022475"/>
    </source>
</evidence>
<feature type="region of interest" description="Disordered" evidence="7">
    <location>
        <begin position="390"/>
        <end position="436"/>
    </location>
</feature>
<dbReference type="PANTHER" id="PTHR23517">
    <property type="entry name" value="RESISTANCE PROTEIN MDTM, PUTATIVE-RELATED-RELATED"/>
    <property type="match status" value="1"/>
</dbReference>
<evidence type="ECO:0000256" key="6">
    <source>
        <dbReference type="ARBA" id="ARBA00023136"/>
    </source>
</evidence>
<feature type="transmembrane region" description="Helical" evidence="8">
    <location>
        <begin position="201"/>
        <end position="227"/>
    </location>
</feature>
<feature type="transmembrane region" description="Helical" evidence="8">
    <location>
        <begin position="40"/>
        <end position="58"/>
    </location>
</feature>
<evidence type="ECO:0000256" key="2">
    <source>
        <dbReference type="ARBA" id="ARBA00022448"/>
    </source>
</evidence>
<organism evidence="9 10">
    <name type="scientific">Nonomuraea rubra</name>
    <dbReference type="NCBI Taxonomy" id="46180"/>
    <lineage>
        <taxon>Bacteria</taxon>
        <taxon>Bacillati</taxon>
        <taxon>Actinomycetota</taxon>
        <taxon>Actinomycetes</taxon>
        <taxon>Streptosporangiales</taxon>
        <taxon>Streptosporangiaceae</taxon>
        <taxon>Nonomuraea</taxon>
    </lineage>
</organism>
<dbReference type="InterPro" id="IPR011701">
    <property type="entry name" value="MFS"/>
</dbReference>
<keyword evidence="3" id="KW-1003">Cell membrane</keyword>
<keyword evidence="10" id="KW-1185">Reference proteome</keyword>
<feature type="transmembrane region" description="Helical" evidence="8">
    <location>
        <begin position="297"/>
        <end position="319"/>
    </location>
</feature>
<gene>
    <name evidence="9" type="ORF">HD593_011662</name>
</gene>
<feature type="transmembrane region" description="Helical" evidence="8">
    <location>
        <begin position="131"/>
        <end position="153"/>
    </location>
</feature>
<keyword evidence="2" id="KW-0813">Transport</keyword>
<proteinExistence type="predicted"/>
<reference evidence="9 10" key="1">
    <citation type="submission" date="2020-08" db="EMBL/GenBank/DDBJ databases">
        <title>Sequencing the genomes of 1000 actinobacteria strains.</title>
        <authorList>
            <person name="Klenk H.-P."/>
        </authorList>
    </citation>
    <scope>NUCLEOTIDE SEQUENCE [LARGE SCALE GENOMIC DNA]</scope>
    <source>
        <strain evidence="9 10">DSM 43768</strain>
    </source>
</reference>
<accession>A0A7X0P879</accession>
<evidence type="ECO:0000313" key="9">
    <source>
        <dbReference type="EMBL" id="MBB6556867.1"/>
    </source>
</evidence>
<feature type="transmembrane region" description="Helical" evidence="8">
    <location>
        <begin position="159"/>
        <end position="180"/>
    </location>
</feature>
<keyword evidence="6 8" id="KW-0472">Membrane</keyword>
<keyword evidence="5 8" id="KW-1133">Transmembrane helix</keyword>
<dbReference type="InterPro" id="IPR050171">
    <property type="entry name" value="MFS_Transporters"/>
</dbReference>
<name>A0A7X0P879_9ACTN</name>
<feature type="transmembrane region" description="Helical" evidence="8">
    <location>
        <begin position="273"/>
        <end position="291"/>
    </location>
</feature>
<dbReference type="PANTHER" id="PTHR23517:SF2">
    <property type="entry name" value="MULTIDRUG RESISTANCE PROTEIN MDTH"/>
    <property type="match status" value="1"/>
</dbReference>
<dbReference type="EMBL" id="JACHMI010000001">
    <property type="protein sequence ID" value="MBB6556867.1"/>
    <property type="molecule type" value="Genomic_DNA"/>
</dbReference>
<evidence type="ECO:0000256" key="5">
    <source>
        <dbReference type="ARBA" id="ARBA00022989"/>
    </source>
</evidence>
<feature type="transmembrane region" description="Helical" evidence="8">
    <location>
        <begin position="12"/>
        <end position="34"/>
    </location>
</feature>
<evidence type="ECO:0000256" key="4">
    <source>
        <dbReference type="ARBA" id="ARBA00022692"/>
    </source>
</evidence>
<dbReference type="Proteomes" id="UP000565579">
    <property type="component" value="Unassembled WGS sequence"/>
</dbReference>
<comment type="caution">
    <text evidence="9">The sequence shown here is derived from an EMBL/GenBank/DDBJ whole genome shotgun (WGS) entry which is preliminary data.</text>
</comment>
<keyword evidence="4 8" id="KW-0812">Transmembrane</keyword>
<protein>
    <submittedName>
        <fullName evidence="9">MFS family permease</fullName>
    </submittedName>
</protein>
<evidence type="ECO:0000313" key="10">
    <source>
        <dbReference type="Proteomes" id="UP000565579"/>
    </source>
</evidence>
<feature type="transmembrane region" description="Helical" evidence="8">
    <location>
        <begin position="233"/>
        <end position="252"/>
    </location>
</feature>
<feature type="transmembrane region" description="Helical" evidence="8">
    <location>
        <begin position="357"/>
        <end position="377"/>
    </location>
</feature>
<evidence type="ECO:0000256" key="8">
    <source>
        <dbReference type="SAM" id="Phobius"/>
    </source>
</evidence>
<feature type="transmembrane region" description="Helical" evidence="8">
    <location>
        <begin position="70"/>
        <end position="88"/>
    </location>
</feature>
<feature type="compositionally biased region" description="Basic and acidic residues" evidence="7">
    <location>
        <begin position="423"/>
        <end position="436"/>
    </location>
</feature>
<dbReference type="AlphaFoldDB" id="A0A7X0P879"/>
<evidence type="ECO:0000256" key="7">
    <source>
        <dbReference type="SAM" id="MobiDB-lite"/>
    </source>
</evidence>
<dbReference type="InterPro" id="IPR036259">
    <property type="entry name" value="MFS_trans_sf"/>
</dbReference>
<sequence>MKYRRILAHAQLVSSIGDGVYLVTSAFYFSGIVGLSAAEIGLGLTLGWGVGSVAGVPLGHLADRRGPRGVAVLLAIATAVAVAGFLLARSFAAFALVACLYGTAQTGLSAARQALLAALIPPAERTRVRAALQATLNGGLATGAALGGLALSLGTREGYLAVFALDALTFLTAAAWLLRLPAVRPAPAPAGPRLAVLRDRPYALVTLINAVMLFYMPLLSVVVPLWVASRTGAPTWVVSVLLLINTGGVVLFQVRVARRVKGLRDASAAMRRAGLLMLLACAVFALSPYGWVFLLVAAALLVAGEMLLASGGWEIGFTLAPDDRQGQYQAFFGTGVAVARMLGPVVLTALVLGGGTLGWLVVGGMFVTAGAVMAPAVRWARVSREAAQAEAVGDHEHAGERHRRTRDHRVQQAECGQRQRGHVVGERPEQVALDRR</sequence>
<evidence type="ECO:0000256" key="1">
    <source>
        <dbReference type="ARBA" id="ARBA00004651"/>
    </source>
</evidence>
<dbReference type="GO" id="GO:0005886">
    <property type="term" value="C:plasma membrane"/>
    <property type="evidence" value="ECO:0007669"/>
    <property type="project" value="UniProtKB-SubCell"/>
</dbReference>
<feature type="transmembrane region" description="Helical" evidence="8">
    <location>
        <begin position="94"/>
        <end position="119"/>
    </location>
</feature>
<dbReference type="Pfam" id="PF07690">
    <property type="entry name" value="MFS_1"/>
    <property type="match status" value="1"/>
</dbReference>